<evidence type="ECO:0000313" key="1">
    <source>
        <dbReference type="EMBL" id="KAI3805961.1"/>
    </source>
</evidence>
<reference evidence="1 2" key="2">
    <citation type="journal article" date="2022" name="Mol. Ecol. Resour.">
        <title>The genomes of chicory, endive, great burdock and yacon provide insights into Asteraceae paleo-polyploidization history and plant inulin production.</title>
        <authorList>
            <person name="Fan W."/>
            <person name="Wang S."/>
            <person name="Wang H."/>
            <person name="Wang A."/>
            <person name="Jiang F."/>
            <person name="Liu H."/>
            <person name="Zhao H."/>
            <person name="Xu D."/>
            <person name="Zhang Y."/>
        </authorList>
    </citation>
    <scope>NUCLEOTIDE SEQUENCE [LARGE SCALE GENOMIC DNA]</scope>
    <source>
        <strain evidence="2">cv. Yunnan</strain>
        <tissue evidence="1">Leaves</tissue>
    </source>
</reference>
<proteinExistence type="predicted"/>
<reference evidence="2" key="1">
    <citation type="journal article" date="2022" name="Mol. Ecol. Resour.">
        <title>The genomes of chicory, endive, great burdock and yacon provide insights into Asteraceae palaeo-polyploidization history and plant inulin production.</title>
        <authorList>
            <person name="Fan W."/>
            <person name="Wang S."/>
            <person name="Wang H."/>
            <person name="Wang A."/>
            <person name="Jiang F."/>
            <person name="Liu H."/>
            <person name="Zhao H."/>
            <person name="Xu D."/>
            <person name="Zhang Y."/>
        </authorList>
    </citation>
    <scope>NUCLEOTIDE SEQUENCE [LARGE SCALE GENOMIC DNA]</scope>
    <source>
        <strain evidence="2">cv. Yunnan</strain>
    </source>
</reference>
<name>A0ACB9IEQ7_9ASTR</name>
<dbReference type="EMBL" id="CM042025">
    <property type="protein sequence ID" value="KAI3805961.1"/>
    <property type="molecule type" value="Genomic_DNA"/>
</dbReference>
<protein>
    <submittedName>
        <fullName evidence="1">Uncharacterized protein</fullName>
    </submittedName>
</protein>
<dbReference type="Proteomes" id="UP001056120">
    <property type="component" value="Linkage Group LG08"/>
</dbReference>
<sequence>MVSCVRGSHSKQYFGRLLCRLSRLRSPPSSFTFDSTPLSLTHYTHTLPLILHPPTSSNPHPISLSLYNFLSLHPLQIPLFLLSFFTSDKCLILFQKNPEMKDQLCVVKHSSFSRSFKS</sequence>
<evidence type="ECO:0000313" key="2">
    <source>
        <dbReference type="Proteomes" id="UP001056120"/>
    </source>
</evidence>
<organism evidence="1 2">
    <name type="scientific">Smallanthus sonchifolius</name>
    <dbReference type="NCBI Taxonomy" id="185202"/>
    <lineage>
        <taxon>Eukaryota</taxon>
        <taxon>Viridiplantae</taxon>
        <taxon>Streptophyta</taxon>
        <taxon>Embryophyta</taxon>
        <taxon>Tracheophyta</taxon>
        <taxon>Spermatophyta</taxon>
        <taxon>Magnoliopsida</taxon>
        <taxon>eudicotyledons</taxon>
        <taxon>Gunneridae</taxon>
        <taxon>Pentapetalae</taxon>
        <taxon>asterids</taxon>
        <taxon>campanulids</taxon>
        <taxon>Asterales</taxon>
        <taxon>Asteraceae</taxon>
        <taxon>Asteroideae</taxon>
        <taxon>Heliantheae alliance</taxon>
        <taxon>Millerieae</taxon>
        <taxon>Smallanthus</taxon>
    </lineage>
</organism>
<gene>
    <name evidence="1" type="ORF">L1987_21849</name>
</gene>
<comment type="caution">
    <text evidence="1">The sequence shown here is derived from an EMBL/GenBank/DDBJ whole genome shotgun (WGS) entry which is preliminary data.</text>
</comment>
<accession>A0ACB9IEQ7</accession>
<keyword evidence="2" id="KW-1185">Reference proteome</keyword>